<keyword evidence="2" id="KW-1185">Reference proteome</keyword>
<dbReference type="RefSeq" id="WP_395415893.1">
    <property type="nucleotide sequence ID" value="NZ_JBIPKE010000009.1"/>
</dbReference>
<comment type="caution">
    <text evidence="1">The sequence shown here is derived from an EMBL/GenBank/DDBJ whole genome shotgun (WGS) entry which is preliminary data.</text>
</comment>
<evidence type="ECO:0000313" key="1">
    <source>
        <dbReference type="EMBL" id="MFH6982109.1"/>
    </source>
</evidence>
<dbReference type="Proteomes" id="UP001610063">
    <property type="component" value="Unassembled WGS sequence"/>
</dbReference>
<dbReference type="SUPFAM" id="SSF49464">
    <property type="entry name" value="Carboxypeptidase regulatory domain-like"/>
    <property type="match status" value="1"/>
</dbReference>
<dbReference type="EMBL" id="JBIPKE010000009">
    <property type="protein sequence ID" value="MFH6982109.1"/>
    <property type="molecule type" value="Genomic_DNA"/>
</dbReference>
<dbReference type="Pfam" id="PF13715">
    <property type="entry name" value="CarbopepD_reg_2"/>
    <property type="match status" value="1"/>
</dbReference>
<evidence type="ECO:0000313" key="2">
    <source>
        <dbReference type="Proteomes" id="UP001610063"/>
    </source>
</evidence>
<protein>
    <submittedName>
        <fullName evidence="1">Carboxypeptidase-like regulatory domain-containing protein</fullName>
    </submittedName>
</protein>
<dbReference type="InterPro" id="IPR008969">
    <property type="entry name" value="CarboxyPept-like_regulatory"/>
</dbReference>
<dbReference type="SUPFAM" id="SSF56935">
    <property type="entry name" value="Porins"/>
    <property type="match status" value="1"/>
</dbReference>
<gene>
    <name evidence="1" type="ORF">ACHKAR_01600</name>
</gene>
<organism evidence="1 2">
    <name type="scientific">Marinoscillum luteum</name>
    <dbReference type="NCBI Taxonomy" id="861051"/>
    <lineage>
        <taxon>Bacteria</taxon>
        <taxon>Pseudomonadati</taxon>
        <taxon>Bacteroidota</taxon>
        <taxon>Cytophagia</taxon>
        <taxon>Cytophagales</taxon>
        <taxon>Reichenbachiellaceae</taxon>
        <taxon>Marinoscillum</taxon>
    </lineage>
</organism>
<proteinExistence type="predicted"/>
<sequence length="727" mass="81066">MKYWIGGLMAIIGVELGAQTVSGTVYDQMSNTPLPGATISVSGTLTGVAADENGFYELTDLEPGHYRLLVSYVGYTGKTLSEVWVKTGVVTRLDVYLERNSSSLDEVIVTTNISITEPGKIGITEEQINRFAATYYDPARLVTSSPDVAVTNDQNNQISVRGISPNYNTWRLEGAEIVNPNHLSNAGTFLDQPSATGGGVNMLSAQMLSQSQFLYSTFDSRYSNSVGGVFDMNLKNGNTTQRQYTAQASLIGLDLATEGPFREGGKMTYAANYRYSFTGLLTQFGVDFGGESIGFQDLSLNVSTPLGTRSRLKVFGTGGLSFNNFDHKPMAESEVIKDRRDIYYDNKTGVIGASLKSGFDNSHLTTSVVLSGYENTRDQYGYDDNDVQDTSLIQHNSQRILSMHSSYERSVGGANVTLGVLANQYHWTGSLQGIFDHSLNQFLINPYAQVEWHIFSDLKVKVGVNYNQSADDSSIDPRISLTQQLNANNSFILAGGKYSQLTNPYNSDFVSFYGGQRWGDIYELLKSYRGTLTHVYEKRGFNVQSEFFGYYYPSVIALGERTAWTFGGTLTSEKSFSDGLYFRLGGSLFESEIEGFVIQTYNTRYNMSMAAGKEWDVSKGTKNRRLGLNLRGQYQGGFYYSENIPTTDGSMSGYSRFDYRTAPYLRFDVRLLWTRYRENRTTSIALDLQNTSGVQNEGYKYFDGFTNQLETQYQLGLIPILTYRVEW</sequence>
<dbReference type="InterPro" id="IPR037066">
    <property type="entry name" value="Plug_dom_sf"/>
</dbReference>
<dbReference type="Gene3D" id="2.60.40.1120">
    <property type="entry name" value="Carboxypeptidase-like, regulatory domain"/>
    <property type="match status" value="1"/>
</dbReference>
<dbReference type="Gene3D" id="2.170.130.10">
    <property type="entry name" value="TonB-dependent receptor, plug domain"/>
    <property type="match status" value="1"/>
</dbReference>
<name>A0ABW7N3C2_9BACT</name>
<accession>A0ABW7N3C2</accession>
<reference evidence="1 2" key="1">
    <citation type="journal article" date="2013" name="Int. J. Syst. Evol. Microbiol.">
        <title>Marinoscillum luteum sp. nov., isolated from marine sediment.</title>
        <authorList>
            <person name="Cha I.T."/>
            <person name="Park S.J."/>
            <person name="Kim S.J."/>
            <person name="Kim J.G."/>
            <person name="Jung M.Y."/>
            <person name="Shin K.S."/>
            <person name="Kwon K.K."/>
            <person name="Yang S.H."/>
            <person name="Seo Y.S."/>
            <person name="Rhee S.K."/>
        </authorList>
    </citation>
    <scope>NUCLEOTIDE SEQUENCE [LARGE SCALE GENOMIC DNA]</scope>
    <source>
        <strain evidence="1 2">KCTC 23939</strain>
    </source>
</reference>